<dbReference type="PANTHER" id="PTHR43421:SF1">
    <property type="entry name" value="METALLOPROTEASE PMBA"/>
    <property type="match status" value="1"/>
</dbReference>
<dbReference type="GO" id="GO:0008237">
    <property type="term" value="F:metallopeptidase activity"/>
    <property type="evidence" value="ECO:0007669"/>
    <property type="project" value="InterPro"/>
</dbReference>
<dbReference type="InterPro" id="IPR002510">
    <property type="entry name" value="Metalloprtase-TldD/E_N"/>
</dbReference>
<dbReference type="Pfam" id="PF01523">
    <property type="entry name" value="PmbA_TldD_1st"/>
    <property type="match status" value="1"/>
</dbReference>
<evidence type="ECO:0000313" key="5">
    <source>
        <dbReference type="EMBL" id="TKJ43123.1"/>
    </source>
</evidence>
<proteinExistence type="inferred from homology"/>
<dbReference type="EMBL" id="NJBO01000006">
    <property type="protein sequence ID" value="TKJ43123.1"/>
    <property type="molecule type" value="Genomic_DNA"/>
</dbReference>
<feature type="domain" description="Metalloprotease TldD/E N-terminal" evidence="2">
    <location>
        <begin position="17"/>
        <end position="76"/>
    </location>
</feature>
<dbReference type="InterPro" id="IPR045570">
    <property type="entry name" value="Metalloprtase-TldD/E_cen_dom"/>
</dbReference>
<dbReference type="InterPro" id="IPR035068">
    <property type="entry name" value="TldD/PmbA_N"/>
</dbReference>
<dbReference type="SUPFAM" id="SSF111283">
    <property type="entry name" value="Putative modulator of DNA gyrase, PmbA/TldD"/>
    <property type="match status" value="1"/>
</dbReference>
<evidence type="ECO:0008006" key="7">
    <source>
        <dbReference type="Google" id="ProtNLM"/>
    </source>
</evidence>
<gene>
    <name evidence="5" type="ORF">CEE36_05075</name>
</gene>
<dbReference type="PANTHER" id="PTHR43421">
    <property type="entry name" value="METALLOPROTEASE PMBA"/>
    <property type="match status" value="1"/>
</dbReference>
<comment type="caution">
    <text evidence="5">The sequence shown here is derived from an EMBL/GenBank/DDBJ whole genome shotgun (WGS) entry which is preliminary data.</text>
</comment>
<evidence type="ECO:0000259" key="3">
    <source>
        <dbReference type="Pfam" id="PF19289"/>
    </source>
</evidence>
<feature type="domain" description="Metalloprotease TldD/E central" evidence="4">
    <location>
        <begin position="106"/>
        <end position="198"/>
    </location>
</feature>
<evidence type="ECO:0000256" key="1">
    <source>
        <dbReference type="ARBA" id="ARBA00005836"/>
    </source>
</evidence>
<dbReference type="InterPro" id="IPR036059">
    <property type="entry name" value="TldD/PmbA_sf"/>
</dbReference>
<protein>
    <recommendedName>
        <fullName evidence="7">TldD/PmbA family protein</fullName>
    </recommendedName>
</protein>
<reference evidence="5 6" key="1">
    <citation type="submission" date="2017-06" db="EMBL/GenBank/DDBJ databases">
        <title>Novel microbial phyla capable of carbon fixation and sulfur reduction in deep-sea sediments.</title>
        <authorList>
            <person name="Huang J."/>
            <person name="Baker B."/>
            <person name="Wang Y."/>
        </authorList>
    </citation>
    <scope>NUCLEOTIDE SEQUENCE [LARGE SCALE GENOMIC DNA]</scope>
    <source>
        <strain evidence="5">B3_TA06</strain>
    </source>
</reference>
<feature type="domain" description="Metalloprotease TldD/E C-terminal" evidence="3">
    <location>
        <begin position="210"/>
        <end position="433"/>
    </location>
</feature>
<name>A0A532V7E7_UNCT6</name>
<evidence type="ECO:0000259" key="2">
    <source>
        <dbReference type="Pfam" id="PF01523"/>
    </source>
</evidence>
<organism evidence="5 6">
    <name type="scientific">candidate division TA06 bacterium B3_TA06</name>
    <dbReference type="NCBI Taxonomy" id="2012487"/>
    <lineage>
        <taxon>Bacteria</taxon>
        <taxon>Bacteria division TA06</taxon>
    </lineage>
</organism>
<evidence type="ECO:0000313" key="6">
    <source>
        <dbReference type="Proteomes" id="UP000317778"/>
    </source>
</evidence>
<accession>A0A532V7E7</accession>
<dbReference type="Pfam" id="PF19289">
    <property type="entry name" value="PmbA_TldD_3rd"/>
    <property type="match status" value="1"/>
</dbReference>
<dbReference type="Pfam" id="PF19290">
    <property type="entry name" value="PmbA_TldD_2nd"/>
    <property type="match status" value="1"/>
</dbReference>
<evidence type="ECO:0000259" key="4">
    <source>
        <dbReference type="Pfam" id="PF19290"/>
    </source>
</evidence>
<dbReference type="GO" id="GO:0005829">
    <property type="term" value="C:cytosol"/>
    <property type="evidence" value="ECO:0007669"/>
    <property type="project" value="TreeGrafter"/>
</dbReference>
<comment type="similarity">
    <text evidence="1">Belongs to the peptidase U62 family.</text>
</comment>
<dbReference type="Gene3D" id="3.30.2290.10">
    <property type="entry name" value="PmbA/TldD superfamily"/>
    <property type="match status" value="1"/>
</dbReference>
<dbReference type="AlphaFoldDB" id="A0A532V7E7"/>
<dbReference type="InterPro" id="IPR047657">
    <property type="entry name" value="PmbA"/>
</dbReference>
<sequence>MIDEVLNASMELFDSSEIYHKEKADTSVRYGNWDLRNISSNRVSGVMMRVKKQGKLGIASATTLDDPKTLLEAALDSAKHGNEIPYSFSQATGFPQVQSYSQEATNYPTARMIEMCERAKEEVREILPDISLNITMSKEEEHIRIATSGGTRAEQLITNVDFTISAPIKGAGISVYRFKSEVAPFEYPAEVVREFIRRYRWTENAVTPATKRMPVIWDPVALYMFALALCAGISGEELVKKTSPLMDKHENQILSDKITLVDDPHSPRVGARGFDDEGVPTEKRALVERGVLRSFLLDLRTGAKLGARSSGNGFKRALFGGGTSAMPTTWPANLWIQPGDSSLDEMIDSLDEGIFLSGGMGFHSSNYTQGHIAVRAIGFAIAKGRITGRLENTMLSGNIYEDFKHVRAVSKEIEQGYGGFYPYLLVDSMQVVGK</sequence>
<dbReference type="Proteomes" id="UP000317778">
    <property type="component" value="Unassembled WGS sequence"/>
</dbReference>
<dbReference type="GO" id="GO:0006508">
    <property type="term" value="P:proteolysis"/>
    <property type="evidence" value="ECO:0007669"/>
    <property type="project" value="InterPro"/>
</dbReference>
<dbReference type="InterPro" id="IPR045569">
    <property type="entry name" value="Metalloprtase-TldD/E_C"/>
</dbReference>